<evidence type="ECO:0000259" key="2">
    <source>
        <dbReference type="Pfam" id="PF24883"/>
    </source>
</evidence>
<dbReference type="Pfam" id="PF24883">
    <property type="entry name" value="NPHP3_N"/>
    <property type="match status" value="1"/>
</dbReference>
<feature type="domain" description="Nephrocystin 3-like N-terminal" evidence="2">
    <location>
        <begin position="30"/>
        <end position="202"/>
    </location>
</feature>
<proteinExistence type="predicted"/>
<evidence type="ECO:0000313" key="3">
    <source>
        <dbReference type="EMBL" id="KAK7408127.1"/>
    </source>
</evidence>
<dbReference type="InterPro" id="IPR056884">
    <property type="entry name" value="NPHP3-like_N"/>
</dbReference>
<gene>
    <name evidence="3" type="ORF">QQX98_009718</name>
</gene>
<evidence type="ECO:0000313" key="4">
    <source>
        <dbReference type="Proteomes" id="UP001498476"/>
    </source>
</evidence>
<organism evidence="3 4">
    <name type="scientific">Neonectria punicea</name>
    <dbReference type="NCBI Taxonomy" id="979145"/>
    <lineage>
        <taxon>Eukaryota</taxon>
        <taxon>Fungi</taxon>
        <taxon>Dikarya</taxon>
        <taxon>Ascomycota</taxon>
        <taxon>Pezizomycotina</taxon>
        <taxon>Sordariomycetes</taxon>
        <taxon>Hypocreomycetidae</taxon>
        <taxon>Hypocreales</taxon>
        <taxon>Nectriaceae</taxon>
        <taxon>Neonectria</taxon>
    </lineage>
</organism>
<dbReference type="Proteomes" id="UP001498476">
    <property type="component" value="Unassembled WGS sequence"/>
</dbReference>
<dbReference type="InterPro" id="IPR027417">
    <property type="entry name" value="P-loop_NTPase"/>
</dbReference>
<accession>A0ABR1GRI7</accession>
<comment type="caution">
    <text evidence="3">The sequence shown here is derived from an EMBL/GenBank/DDBJ whole genome shotgun (WGS) entry which is preliminary data.</text>
</comment>
<name>A0ABR1GRI7_9HYPO</name>
<protein>
    <recommendedName>
        <fullName evidence="2">Nephrocystin 3-like N-terminal domain-containing protein</fullName>
    </recommendedName>
</protein>
<keyword evidence="4" id="KW-1185">Reference proteome</keyword>
<sequence length="627" mass="71533">MVSRAKILAWLVTVNPSYNHNQALDLHQNGTCEWVLSTAGWNKWTEDTEGGVGGSRGIWIHGIPGAGKTILASFLAGNMTNLAEKTSLEGEATLPKIAVYYYCHHARNHDEMGHFLAWLLSQLCRKAEDIPESICNLFKRDCRSHLDHLIEAIKLVATRFSSILISIDAVDESQRRETLAGFVKRLATDNEFGRFHFVVTSRKETERHLSGFVCLSMSNPLVDRDIRTYIDDQPETDRALKWFSTKLRIVICQLQILRKMSLESAVWKAVDQLPETLDETYERILVAIPVDDFQSEMTEDEPSEEAFQEIMNCLITVEIPETPKTCSCSPHCLVPPQTGHMNQHEQHAWFAHYTIKEYVKSSRLGRNQASLYFFPSSQALAHSIKVMFKAQVSSNGHHHAPWQDFKHYCGSQWPRLLEIADTVITSDQKLTALVGEAHDPRKPCYRALIKRGASFNCLGPKRYALENEFLDRPDLSVLHNLIRRGLYATTTMILLRYTSEQVASLCMYRVECWEDIPMVGWLARDHFDKYLLLFLERCGTAFRYDNLIICAIEMYRAVSRTAVTVNTLISAKVPVNPENVRVTPPAASCLPTAGQRREDAARQRGRPQRRQLLRRMDLAEAQVVRGW</sequence>
<dbReference type="Gene3D" id="3.40.50.300">
    <property type="entry name" value="P-loop containing nucleotide triphosphate hydrolases"/>
    <property type="match status" value="1"/>
</dbReference>
<dbReference type="PANTHER" id="PTHR10039:SF16">
    <property type="entry name" value="GPI INOSITOL-DEACYLASE"/>
    <property type="match status" value="1"/>
</dbReference>
<reference evidence="3 4" key="1">
    <citation type="journal article" date="2025" name="Microbiol. Resour. Announc.">
        <title>Draft genome sequences for Neonectria magnoliae and Neonectria punicea, canker pathogens of Liriodendron tulipifera and Acer saccharum in West Virginia.</title>
        <authorList>
            <person name="Petronek H.M."/>
            <person name="Kasson M.T."/>
            <person name="Metheny A.M."/>
            <person name="Stauder C.M."/>
            <person name="Lovett B."/>
            <person name="Lynch S.C."/>
            <person name="Garnas J.R."/>
            <person name="Kasson L.R."/>
            <person name="Stajich J.E."/>
        </authorList>
    </citation>
    <scope>NUCLEOTIDE SEQUENCE [LARGE SCALE GENOMIC DNA]</scope>
    <source>
        <strain evidence="3 4">NRRL 64653</strain>
    </source>
</reference>
<keyword evidence="1" id="KW-0677">Repeat</keyword>
<dbReference type="SUPFAM" id="SSF52540">
    <property type="entry name" value="P-loop containing nucleoside triphosphate hydrolases"/>
    <property type="match status" value="1"/>
</dbReference>
<dbReference type="EMBL" id="JAZAVJ010000198">
    <property type="protein sequence ID" value="KAK7408127.1"/>
    <property type="molecule type" value="Genomic_DNA"/>
</dbReference>
<evidence type="ECO:0000256" key="1">
    <source>
        <dbReference type="ARBA" id="ARBA00022737"/>
    </source>
</evidence>
<dbReference type="PANTHER" id="PTHR10039">
    <property type="entry name" value="AMELOGENIN"/>
    <property type="match status" value="1"/>
</dbReference>